<feature type="compositionally biased region" description="Polar residues" evidence="4">
    <location>
        <begin position="947"/>
        <end position="962"/>
    </location>
</feature>
<keyword evidence="7" id="KW-1185">Reference proteome</keyword>
<proteinExistence type="predicted"/>
<feature type="compositionally biased region" description="Acidic residues" evidence="4">
    <location>
        <begin position="2954"/>
        <end position="2966"/>
    </location>
</feature>
<feature type="region of interest" description="Disordered" evidence="4">
    <location>
        <begin position="2114"/>
        <end position="2325"/>
    </location>
</feature>
<feature type="compositionally biased region" description="Polar residues" evidence="4">
    <location>
        <begin position="407"/>
        <end position="421"/>
    </location>
</feature>
<feature type="compositionally biased region" description="Polar residues" evidence="4">
    <location>
        <begin position="430"/>
        <end position="439"/>
    </location>
</feature>
<dbReference type="SUPFAM" id="SSF57603">
    <property type="entry name" value="FnI-like domain"/>
    <property type="match status" value="6"/>
</dbReference>
<feature type="region of interest" description="Disordered" evidence="4">
    <location>
        <begin position="2592"/>
        <end position="2989"/>
    </location>
</feature>
<protein>
    <recommendedName>
        <fullName evidence="5">VWFC domain-containing protein</fullName>
    </recommendedName>
</protein>
<feature type="compositionally biased region" description="Polar residues" evidence="4">
    <location>
        <begin position="2253"/>
        <end position="2276"/>
    </location>
</feature>
<evidence type="ECO:0000259" key="5">
    <source>
        <dbReference type="PROSITE" id="PS50184"/>
    </source>
</evidence>
<feature type="region of interest" description="Disordered" evidence="4">
    <location>
        <begin position="1207"/>
        <end position="1226"/>
    </location>
</feature>
<feature type="compositionally biased region" description="Acidic residues" evidence="4">
    <location>
        <begin position="2756"/>
        <end position="2777"/>
    </location>
</feature>
<feature type="compositionally biased region" description="Acidic residues" evidence="4">
    <location>
        <begin position="1629"/>
        <end position="1649"/>
    </location>
</feature>
<feature type="compositionally biased region" description="Low complexity" evidence="4">
    <location>
        <begin position="836"/>
        <end position="850"/>
    </location>
</feature>
<evidence type="ECO:0000256" key="2">
    <source>
        <dbReference type="ARBA" id="ARBA00022525"/>
    </source>
</evidence>
<feature type="compositionally biased region" description="Acidic residues" evidence="4">
    <location>
        <begin position="3022"/>
        <end position="3047"/>
    </location>
</feature>
<feature type="compositionally biased region" description="Polar residues" evidence="4">
    <location>
        <begin position="1820"/>
        <end position="1834"/>
    </location>
</feature>
<comment type="subcellular location">
    <subcellularLocation>
        <location evidence="1">Secreted</location>
    </subcellularLocation>
</comment>
<dbReference type="Gene3D" id="6.20.200.20">
    <property type="match status" value="1"/>
</dbReference>
<evidence type="ECO:0000256" key="3">
    <source>
        <dbReference type="ARBA" id="ARBA00022729"/>
    </source>
</evidence>
<dbReference type="InterPro" id="IPR001007">
    <property type="entry name" value="VWF_dom"/>
</dbReference>
<dbReference type="InterPro" id="IPR052424">
    <property type="entry name" value="Kielin_Chordin-BMP_Reg"/>
</dbReference>
<dbReference type="EMBL" id="JAVRJZ010000016">
    <property type="protein sequence ID" value="KAK2711073.1"/>
    <property type="molecule type" value="Genomic_DNA"/>
</dbReference>
<feature type="compositionally biased region" description="Polar residues" evidence="4">
    <location>
        <begin position="2566"/>
        <end position="2577"/>
    </location>
</feature>
<feature type="compositionally biased region" description="Basic and acidic residues" evidence="4">
    <location>
        <begin position="2277"/>
        <end position="2288"/>
    </location>
</feature>
<reference evidence="6" key="1">
    <citation type="submission" date="2023-07" db="EMBL/GenBank/DDBJ databases">
        <title>Chromosome-level genome assembly of Artemia franciscana.</title>
        <authorList>
            <person name="Jo E."/>
        </authorList>
    </citation>
    <scope>NUCLEOTIDE SEQUENCE</scope>
    <source>
        <tissue evidence="6">Whole body</tissue>
    </source>
</reference>
<feature type="compositionally biased region" description="Acidic residues" evidence="4">
    <location>
        <begin position="930"/>
        <end position="946"/>
    </location>
</feature>
<feature type="compositionally biased region" description="Polar residues" evidence="4">
    <location>
        <begin position="2226"/>
        <end position="2244"/>
    </location>
</feature>
<feature type="region of interest" description="Disordered" evidence="4">
    <location>
        <begin position="1323"/>
        <end position="1348"/>
    </location>
</feature>
<accession>A0AA88KXE7</accession>
<dbReference type="SMART" id="SM00214">
    <property type="entry name" value="VWC"/>
    <property type="match status" value="6"/>
</dbReference>
<dbReference type="Proteomes" id="UP001187531">
    <property type="component" value="Unassembled WGS sequence"/>
</dbReference>
<feature type="compositionally biased region" description="Polar residues" evidence="4">
    <location>
        <begin position="515"/>
        <end position="534"/>
    </location>
</feature>
<keyword evidence="2" id="KW-0964">Secreted</keyword>
<dbReference type="GO" id="GO:0005576">
    <property type="term" value="C:extracellular region"/>
    <property type="evidence" value="ECO:0007669"/>
    <property type="project" value="UniProtKB-SubCell"/>
</dbReference>
<feature type="region of interest" description="Disordered" evidence="4">
    <location>
        <begin position="1956"/>
        <end position="2016"/>
    </location>
</feature>
<feature type="compositionally biased region" description="Acidic residues" evidence="4">
    <location>
        <begin position="2717"/>
        <end position="2728"/>
    </location>
</feature>
<feature type="compositionally biased region" description="Polar residues" evidence="4">
    <location>
        <begin position="311"/>
        <end position="329"/>
    </location>
</feature>
<feature type="compositionally biased region" description="Polar residues" evidence="4">
    <location>
        <begin position="999"/>
        <end position="1017"/>
    </location>
</feature>
<feature type="region of interest" description="Disordered" evidence="4">
    <location>
        <begin position="1922"/>
        <end position="1944"/>
    </location>
</feature>
<feature type="compositionally biased region" description="Polar residues" evidence="4">
    <location>
        <begin position="1715"/>
        <end position="1727"/>
    </location>
</feature>
<feature type="compositionally biased region" description="Polar residues" evidence="4">
    <location>
        <begin position="887"/>
        <end position="907"/>
    </location>
</feature>
<feature type="region of interest" description="Disordered" evidence="4">
    <location>
        <begin position="2514"/>
        <end position="2577"/>
    </location>
</feature>
<evidence type="ECO:0000256" key="4">
    <source>
        <dbReference type="SAM" id="MobiDB-lite"/>
    </source>
</evidence>
<feature type="domain" description="VWFC" evidence="5">
    <location>
        <begin position="2441"/>
        <end position="2505"/>
    </location>
</feature>
<feature type="compositionally biased region" description="Acidic residues" evidence="4">
    <location>
        <begin position="1567"/>
        <end position="1577"/>
    </location>
</feature>
<feature type="compositionally biased region" description="Acidic residues" evidence="4">
    <location>
        <begin position="2788"/>
        <end position="2804"/>
    </location>
</feature>
<feature type="compositionally biased region" description="Polar residues" evidence="4">
    <location>
        <begin position="1531"/>
        <end position="1545"/>
    </location>
</feature>
<dbReference type="PANTHER" id="PTHR46698">
    <property type="entry name" value="CROSSVEINLESS 2"/>
    <property type="match status" value="1"/>
</dbReference>
<feature type="compositionally biased region" description="Acidic residues" evidence="4">
    <location>
        <begin position="2863"/>
        <end position="2878"/>
    </location>
</feature>
<feature type="domain" description="VWFC" evidence="5">
    <location>
        <begin position="3054"/>
        <end position="3115"/>
    </location>
</feature>
<feature type="compositionally biased region" description="Basic and acidic residues" evidence="4">
    <location>
        <begin position="2665"/>
        <end position="2683"/>
    </location>
</feature>
<evidence type="ECO:0000313" key="6">
    <source>
        <dbReference type="EMBL" id="KAK2711073.1"/>
    </source>
</evidence>
<dbReference type="PROSITE" id="PS01208">
    <property type="entry name" value="VWFC_1"/>
    <property type="match status" value="1"/>
</dbReference>
<dbReference type="PROSITE" id="PS50184">
    <property type="entry name" value="VWFC_2"/>
    <property type="match status" value="4"/>
</dbReference>
<evidence type="ECO:0000313" key="7">
    <source>
        <dbReference type="Proteomes" id="UP001187531"/>
    </source>
</evidence>
<feature type="domain" description="VWFC" evidence="5">
    <location>
        <begin position="232"/>
        <end position="299"/>
    </location>
</feature>
<feature type="domain" description="VWFC" evidence="5">
    <location>
        <begin position="2376"/>
        <end position="2440"/>
    </location>
</feature>
<name>A0AA88KXE7_ARTSF</name>
<feature type="compositionally biased region" description="Polar residues" evidence="4">
    <location>
        <begin position="797"/>
        <end position="806"/>
    </location>
</feature>
<feature type="compositionally biased region" description="Low complexity" evidence="4">
    <location>
        <begin position="1677"/>
        <end position="1689"/>
    </location>
</feature>
<keyword evidence="3" id="KW-0732">Signal</keyword>
<feature type="compositionally biased region" description="Polar residues" evidence="4">
    <location>
        <begin position="486"/>
        <end position="501"/>
    </location>
</feature>
<feature type="compositionally biased region" description="Polar residues" evidence="4">
    <location>
        <begin position="1580"/>
        <end position="1591"/>
    </location>
</feature>
<organism evidence="6 7">
    <name type="scientific">Artemia franciscana</name>
    <name type="common">Brine shrimp</name>
    <name type="synonym">Artemia sanfranciscana</name>
    <dbReference type="NCBI Taxonomy" id="6661"/>
    <lineage>
        <taxon>Eukaryota</taxon>
        <taxon>Metazoa</taxon>
        <taxon>Ecdysozoa</taxon>
        <taxon>Arthropoda</taxon>
        <taxon>Crustacea</taxon>
        <taxon>Branchiopoda</taxon>
        <taxon>Anostraca</taxon>
        <taxon>Artemiidae</taxon>
        <taxon>Artemia</taxon>
    </lineage>
</organism>
<sequence length="3233" mass="347406">MTHKRPNLGPYVPGLVKTGVSHLVAFILILNLSCSYSAPVTNDVATLDYSEGCFYMMQHYEEGERIITNEPCLNCTCQNSMLMCFLKVCPFAKPIGQNCTVEKRPDQCCPVITCPEVPVPLMIGVVSTTTRPVTPSSFTGLATLSDEEGCVIDDKYYPDGAQVPSDPSKPCDLCYCIRNHTACVMQECILYVDGCAPVFEEGVCCPVRYECDRDKIPQVIGTTQPPAIANSGMCFRNGEAFVDGALVPTDDPCEHCYCMHGDIVCAVQECGKPMQPLGDNCVAIAPKEGQCCPEAYECYTTSTEVDIVPSDGQQQENGDFEGSDSQNTERPAEDKIEESSEDTSSGDSVLEVVPPTSEQQLSETSDNKTPESLEELLTTESEAVTSQEATRPPVFEATVVETEEDLSSTSAPPVESLSQETNSEEDVETETTFPSSESQLAGEEDQLVTVLPETSESQPETIPDDAVVFPGPPSQESEVPEDIASSLDSQKPLQEENSMTVNLDELVGKDDITSEDQGSHQVITSSLGESTPETAENGPTAEKEEETTLAQLAEESAQAGSNLSEGEDQSNFTDGLETESSIPEDISDLGDKNEVQSSLETDLSVAEKEESTTEAQDLGSGAFLVEQTGETDTGSGEGSLMQGLVSSSAEFSGEESVTESSLNLDYNVENEQSNEKDDDLLPIQSTEDHNATGINENPATDLMIESGSGSLSSEHELGVTETSDSLSDKTDTISETNNQLLEHSTETLNSMEINPTPVQIMDSGSDVDQIKEASGEVFDSTGNSETITEDNILETEGSGNISTEEITTGKEPELNEGSGEQLEVEDLDSVDKTEEIQSQTEITTIDSTEQNALTVSGDGEEISINNEGSGEQLEAEDSDTVNKNENDIAQSQTESPATQFVEDNSSTEIEDGSGSVGETSTDEVGSGEQLEAENLDSIDTNDETENQPEMTTSQFIEQNSLTDMDEGSGNVEEFSSNEEGSSEQTGAENPDSGEKIDENQSQTEAPIEQSTEENNSLDIDEGSGTLEEISTSDNAIKEQDINEQGSGVFLEMLDLTSEKEPESQSGSGDNVSQFGAEGTSRPNILLEEGSGLVMVESSGNDGQIGDESLVPSIVQEIEDEFSGNNELNSKEDTNEANSIAPEVTTVNSIENDVVGNTEGAGINLDFMLTVTETSESETTTHLTEKEVMETEKENDFGSVNAEQVGNVESETSEKLDNLDESTDDPVLIGDNNIPGMTEFPTSMIDLGQEINESNNDLGSGENLEKEDNENNEDLVNLLEATFEPEILVASAKPEMVLINTNKPENLLEAQSTVAPIQEGAEDIESSGEGLVNESSNGLGSGEKLDNEEKENIEAVTEVLEIGTESEVLVTSAKPEMVQINTNDPGNLLGSQGSIAPIQEGAEEVESSGEELSNEDTDGLGSGENLEKEENENNLAMTDVLEIVTEQQIIVTSAKPEVVQINTNQPGSLLGTESPIIPIQEGAEDPESSGEPLIDEKVDDQIDKEDSAPFSTTSEGTEENNFESSGFLLTEDPTQNPEIPQGSETDSSTEKSEWPVGSIEQSGHSEIDSDLEGLEEMEFSGHSTLTPDNSHSIDSEGSGDNSLPQTQESQIIEGSGSFETELNAGNTEIESPESEDGDALLSNGEEEENQDSSQTEAESTDNSGIEEATLTPMNQLVSSQTSEPSSSIEEGGPKDESEYEVVDNSIETATEKADMDQSQTTESAQEGSMDQPGNEEKGTIMEVTTENGETIEQESTESILEGSENENGNATVDDETQSATEKEESFGQESTENGQEVTVDEAVDTVNQAATEKDEIIGQDPTESLPSNTNDQLSASGPEESNNKDEELNLESLTDNINVASEITEVPENAEFFNTEKSNVMEDDENTVSLGLEITTELSQLNSEEGSGMLPINPDEESITNEIDSSEISTDVPLGTIPDISVDENMGSGSQILEEEIQILEPTATDSPSDEVKNETTLSAEDVENTSEVSGSSESLEELLSTDKRPDAQSEEATKPPIFEATVVETESDMLSTSTPLFETTSNGEMLTGISLTEETDDKVDTAVEETDTTDKDLIGENVESSTHLTADNFEPSLHEMTTRRIDENANSIVNIPDEENLINTGDVAPVPSNTDRPDDSDVAEATAMSVDESFVDNTEETLAELSLNEDKDRSEITENLSNISATESSNLITESETSPQDGFSLDYDADSTEITPITSTDSDLEDNSDLTEVTTKSSDTLPESTSPSFIGEALTETGATGSPQEESLDNSTESDGSNSVDTEKPAEDKVEEPSENTSTSDTVPEDVSPTGEQQISETSDNKTPESLEELLTTDNEDVAPHEEATKPPVFEATVVEAEVDMSSTSVPLVETLPQEVPGEGNCFVEGITYPNGGFVRSSSSCMINCVCKDSIVTCSVPNCPSPPESLNCSPVERSGDCCPQYACPGSCFVEGEVYENFSPVPTNDSCRSCFCINSQLECITPVCSRPPELGCRLVKVNVPGECCPSWKCLQDGESGSVFPPSESQLAGEEEQSATVLPETSELQQESIPDDAVIFPGPPSQESEVPEDIASSLNSQKPLQGGNSMVVNLDEIVGKDDVTSEGQGSHQVIASNLGDSTVAPQTTAEDNNNKPVSLEEKIDEEVMDEETNQSNGSGIQEVAEGDTGSNENVESEKDSNGSDKGEDMKAVDDQDTIESLEPIKEVNVENLAIDSDLESVPNPENETPENSEVEDNIVDNKETTIGSVNMPEEQSENEEKPGEESNVEPEGESISDVEAQQVEETESNNKPSQGEEGKDDEDFETEAENETETENSFPDSGTPGQSESQENTQKNENDQGNNEIQSTDNLVSGQDSQLPESQENAGQQTEQIEGESEVSDNSAEEGDSPQAPEVGLDNTSEKNKEEIGAETEGQQAENENDTNKLDPDSEDFDTLPQEEIAQKPAEENFVQDTEQGPNKETEVGENAEDKDEEASSDLQSPNAEGPSVSGEDPQTIVEPVPETDDTEIQPIEELDSSDLTPAVGTAEVSLLEELDSDSQEPEEIDEDSEFDEEESPDLVIGPGACLFDGKVFVSAQQIPRDDPCDFCFCFRGDIICLQQSCPPPIPGCFEEAIGGFCCPRYECPVRQAFQNITVQPTIPPLPVLMRNPQPIALPLTQVQIQGCEILGEFFQQGEIIPRASGPCLECKCGMNGMMECDPRACQPEPMLRKMMTAAVKRRRRSLGKRLGREIHFHISGDRLIME</sequence>
<feature type="compositionally biased region" description="Polar residues" evidence="4">
    <location>
        <begin position="2806"/>
        <end position="2862"/>
    </location>
</feature>
<feature type="compositionally biased region" description="Polar residues" evidence="4">
    <location>
        <begin position="2208"/>
        <end position="2217"/>
    </location>
</feature>
<feature type="region of interest" description="Disordered" evidence="4">
    <location>
        <begin position="3022"/>
        <end position="3048"/>
    </location>
</feature>
<feature type="compositionally biased region" description="Polar residues" evidence="4">
    <location>
        <begin position="1786"/>
        <end position="1795"/>
    </location>
</feature>
<feature type="compositionally biased region" description="Acidic residues" evidence="4">
    <location>
        <begin position="1400"/>
        <end position="1417"/>
    </location>
</feature>
<feature type="compositionally biased region" description="Polar residues" evidence="4">
    <location>
        <begin position="1597"/>
        <end position="1628"/>
    </location>
</feature>
<feature type="compositionally biased region" description="Acidic residues" evidence="4">
    <location>
        <begin position="2632"/>
        <end position="2642"/>
    </location>
</feature>
<feature type="compositionally biased region" description="Basic and acidic residues" evidence="4">
    <location>
        <begin position="2000"/>
        <end position="2013"/>
    </location>
</feature>
<feature type="compositionally biased region" description="Polar residues" evidence="4">
    <location>
        <begin position="1650"/>
        <end position="1662"/>
    </location>
</feature>
<feature type="region of interest" description="Disordered" evidence="4">
    <location>
        <begin position="1463"/>
        <end position="1847"/>
    </location>
</feature>
<feature type="compositionally biased region" description="Polar residues" evidence="4">
    <location>
        <begin position="2173"/>
        <end position="2197"/>
    </location>
</feature>
<feature type="region of interest" description="Disordered" evidence="4">
    <location>
        <begin position="309"/>
        <end position="662"/>
    </location>
</feature>
<feature type="region of interest" description="Disordered" evidence="4">
    <location>
        <begin position="775"/>
        <end position="1083"/>
    </location>
</feature>
<feature type="region of interest" description="Disordered" evidence="4">
    <location>
        <begin position="1380"/>
        <end position="1433"/>
    </location>
</feature>
<feature type="compositionally biased region" description="Polar residues" evidence="4">
    <location>
        <begin position="2595"/>
        <end position="2626"/>
    </location>
</feature>
<feature type="compositionally biased region" description="Basic and acidic residues" evidence="4">
    <location>
        <begin position="1493"/>
        <end position="1506"/>
    </location>
</feature>
<feature type="compositionally biased region" description="Polar residues" evidence="4">
    <location>
        <begin position="558"/>
        <end position="581"/>
    </location>
</feature>
<feature type="compositionally biased region" description="Polar residues" evidence="4">
    <location>
        <begin position="1063"/>
        <end position="1073"/>
    </location>
</feature>
<feature type="compositionally biased region" description="Polar residues" evidence="4">
    <location>
        <begin position="1380"/>
        <end position="1393"/>
    </location>
</feature>
<gene>
    <name evidence="6" type="ORF">QYM36_012296</name>
</gene>
<evidence type="ECO:0000256" key="1">
    <source>
        <dbReference type="ARBA" id="ARBA00004613"/>
    </source>
</evidence>
<comment type="caution">
    <text evidence="6">The sequence shown here is derived from an EMBL/GenBank/DDBJ whole genome shotgun (WGS) entry which is preliminary data.</text>
</comment>
<feature type="compositionally biased region" description="Low complexity" evidence="4">
    <location>
        <begin position="967"/>
        <end position="983"/>
    </location>
</feature>
<dbReference type="PANTHER" id="PTHR46698:SF3">
    <property type="entry name" value="TENECTIN ISOFORM 1-RELATED"/>
    <property type="match status" value="1"/>
</dbReference>
<feature type="compositionally biased region" description="Acidic residues" evidence="4">
    <location>
        <begin position="2149"/>
        <end position="2158"/>
    </location>
</feature>
<feature type="region of interest" description="Disordered" evidence="4">
    <location>
        <begin position="688"/>
        <end position="739"/>
    </location>
</feature>